<evidence type="ECO:0000313" key="3">
    <source>
        <dbReference type="Proteomes" id="UP000037247"/>
    </source>
</evidence>
<dbReference type="InterPro" id="IPR053714">
    <property type="entry name" value="Iso_Racemase_Enz_sf"/>
</dbReference>
<reference evidence="2 3" key="1">
    <citation type="submission" date="2015-05" db="EMBL/GenBank/DDBJ databases">
        <title>Draft genome sequence of the bacterium Gordonia jacobaea a new member of the Gordonia genus.</title>
        <authorList>
            <person name="Jimenez-Galisteo G."/>
            <person name="Dominguez A."/>
            <person name="Munoz E."/>
            <person name="Vinas M."/>
        </authorList>
    </citation>
    <scope>NUCLEOTIDE SEQUENCE [LARGE SCALE GENOMIC DNA]</scope>
    <source>
        <strain evidence="3">mv1</strain>
    </source>
</reference>
<dbReference type="RefSeq" id="WP_049700000.1">
    <property type="nucleotide sequence ID" value="NZ_JAQDQF010000003.1"/>
</dbReference>
<dbReference type="PANTHER" id="PTHR40267">
    <property type="entry name" value="BLR3294 PROTEIN"/>
    <property type="match status" value="1"/>
</dbReference>
<evidence type="ECO:0000313" key="2">
    <source>
        <dbReference type="EMBL" id="KNA90428.1"/>
    </source>
</evidence>
<keyword evidence="3" id="KW-1185">Reference proteome</keyword>
<gene>
    <name evidence="2" type="ORF">ABW18_16220</name>
</gene>
<name>A0ABR5I9X6_9ACTN</name>
<dbReference type="EMBL" id="LDTZ01000019">
    <property type="protein sequence ID" value="KNA90428.1"/>
    <property type="molecule type" value="Genomic_DNA"/>
</dbReference>
<protein>
    <submittedName>
        <fullName evidence="2">Maleate cis-trans isomerase</fullName>
    </submittedName>
</protein>
<dbReference type="Gene3D" id="3.40.50.12500">
    <property type="match status" value="1"/>
</dbReference>
<dbReference type="Proteomes" id="UP000037247">
    <property type="component" value="Unassembled WGS sequence"/>
</dbReference>
<organism evidence="2 3">
    <name type="scientific">Gordonia jacobaea</name>
    <dbReference type="NCBI Taxonomy" id="122202"/>
    <lineage>
        <taxon>Bacteria</taxon>
        <taxon>Bacillati</taxon>
        <taxon>Actinomycetota</taxon>
        <taxon>Actinomycetes</taxon>
        <taxon>Mycobacteriales</taxon>
        <taxon>Gordoniaceae</taxon>
        <taxon>Gordonia</taxon>
    </lineage>
</organism>
<dbReference type="PANTHER" id="PTHR40267:SF1">
    <property type="entry name" value="BLR3294 PROTEIN"/>
    <property type="match status" value="1"/>
</dbReference>
<evidence type="ECO:0000256" key="1">
    <source>
        <dbReference type="SAM" id="MobiDB-lite"/>
    </source>
</evidence>
<keyword evidence="2" id="KW-0413">Isomerase</keyword>
<proteinExistence type="predicted"/>
<sequence>MTTAITAVLYPGHAAEDDYQLIEDALSPSIRLPVVITEIDSDDHTVGAMRAVGESDRLLDGAQRARTHDPAALMWACTSGSFLYGWEGAQRQAAQLSEVAGLPASSTSLAFAEACRALGIDAVAVAASYPGDVAAGFTTFLAGADIEVVGMRANDILTATDAGFIDGDTLFDMVVTADQPAAQAILIPDTALHTATWINDLEAQVGKPVLTANQVTAWEGARLAGATPHSDKLGALFSQTPLVQAPRLQTQPAQVPSVPVRSDTPSRPR</sequence>
<feature type="region of interest" description="Disordered" evidence="1">
    <location>
        <begin position="246"/>
        <end position="269"/>
    </location>
</feature>
<comment type="caution">
    <text evidence="2">The sequence shown here is derived from an EMBL/GenBank/DDBJ whole genome shotgun (WGS) entry which is preliminary data.</text>
</comment>
<dbReference type="InterPro" id="IPR026286">
    <property type="entry name" value="MaiA/AMDase"/>
</dbReference>
<dbReference type="GO" id="GO:0016853">
    <property type="term" value="F:isomerase activity"/>
    <property type="evidence" value="ECO:0007669"/>
    <property type="project" value="UniProtKB-KW"/>
</dbReference>
<accession>A0ABR5I9X6</accession>
<dbReference type="Pfam" id="PF17645">
    <property type="entry name" value="Amdase"/>
    <property type="match status" value="1"/>
</dbReference>